<evidence type="ECO:0000313" key="2">
    <source>
        <dbReference type="EMBL" id="QAY64062.1"/>
    </source>
</evidence>
<dbReference type="Proteomes" id="UP000291758">
    <property type="component" value="Chromosome"/>
</dbReference>
<dbReference type="Gene3D" id="1.40.20.10">
    <property type="entry name" value="CHAD domain"/>
    <property type="match status" value="1"/>
</dbReference>
<dbReference type="AlphaFoldDB" id="A0A4P6EN00"/>
<protein>
    <submittedName>
        <fullName evidence="2">CHAD domain-containing protein</fullName>
    </submittedName>
</protein>
<gene>
    <name evidence="2" type="ORF">ET495_13470</name>
</gene>
<evidence type="ECO:0000259" key="1">
    <source>
        <dbReference type="PROSITE" id="PS51708"/>
    </source>
</evidence>
<reference evidence="2 3" key="1">
    <citation type="submission" date="2019-01" db="EMBL/GenBank/DDBJ databases">
        <title>Genome sequencing of strain 2JSPR-7.</title>
        <authorList>
            <person name="Heo J."/>
            <person name="Kim S.-J."/>
            <person name="Kim J.-S."/>
            <person name="Hong S.-B."/>
            <person name="Kwon S.-W."/>
        </authorList>
    </citation>
    <scope>NUCLEOTIDE SEQUENCE [LARGE SCALE GENOMIC DNA]</scope>
    <source>
        <strain evidence="2 3">2JSPR-7</strain>
    </source>
</reference>
<dbReference type="RefSeq" id="WP_129205221.1">
    <property type="nucleotide sequence ID" value="NZ_CP035495.1"/>
</dbReference>
<dbReference type="EMBL" id="CP035495">
    <property type="protein sequence ID" value="QAY64062.1"/>
    <property type="molecule type" value="Genomic_DNA"/>
</dbReference>
<dbReference type="InterPro" id="IPR007899">
    <property type="entry name" value="CHAD_dom"/>
</dbReference>
<dbReference type="PROSITE" id="PS51708">
    <property type="entry name" value="CHAD"/>
    <property type="match status" value="1"/>
</dbReference>
<evidence type="ECO:0000313" key="3">
    <source>
        <dbReference type="Proteomes" id="UP000291758"/>
    </source>
</evidence>
<proteinExistence type="predicted"/>
<organism evidence="2 3">
    <name type="scientific">Xylanimonas allomyrinae</name>
    <dbReference type="NCBI Taxonomy" id="2509459"/>
    <lineage>
        <taxon>Bacteria</taxon>
        <taxon>Bacillati</taxon>
        <taxon>Actinomycetota</taxon>
        <taxon>Actinomycetes</taxon>
        <taxon>Micrococcales</taxon>
        <taxon>Promicromonosporaceae</taxon>
        <taxon>Xylanimonas</taxon>
    </lineage>
</organism>
<name>A0A4P6EN00_9MICO</name>
<accession>A0A4P6EN00</accession>
<dbReference type="Pfam" id="PF05235">
    <property type="entry name" value="CHAD"/>
    <property type="match status" value="1"/>
</dbReference>
<keyword evidence="3" id="KW-1185">Reference proteome</keyword>
<feature type="domain" description="CHAD" evidence="1">
    <location>
        <begin position="2"/>
        <end position="276"/>
    </location>
</feature>
<dbReference type="KEGG" id="xyl:ET495_13470"/>
<dbReference type="PANTHER" id="PTHR39339:SF1">
    <property type="entry name" value="CHAD DOMAIN-CONTAINING PROTEIN"/>
    <property type="match status" value="1"/>
</dbReference>
<sequence length="276" mass="29944">MGTTAGTLLVTHLRAQVAALAAAESDVVAGGPEGVHDARVAIRRVRAALSEMPRLVDDDEVGDLPERLRGLGRVLGEPRDLEVLLARIDAAGDDAVRRRAHATLDARLDRARADAVAHLGTPEHARLRADLRALVAHPPLTRRTRRRWDAELPRGTRRAARRVDRRVRDAARADVGDLDDALHRVRRAARRARYAAEIVARGSGEVAREAVASARRFEHVQEVLGRQHDGVVLRQALAPLRAAAAEAGEDPAPYDDLAQTDLDRATLSLAALVLSP</sequence>
<dbReference type="SMART" id="SM00880">
    <property type="entry name" value="CHAD"/>
    <property type="match status" value="1"/>
</dbReference>
<dbReference type="InterPro" id="IPR038186">
    <property type="entry name" value="CHAD_dom_sf"/>
</dbReference>
<dbReference type="PANTHER" id="PTHR39339">
    <property type="entry name" value="SLR1444 PROTEIN"/>
    <property type="match status" value="1"/>
</dbReference>
<dbReference type="OrthoDB" id="9777271at2"/>